<dbReference type="InterPro" id="IPR048261">
    <property type="entry name" value="SlpA/SlyD-like_ins_sf"/>
</dbReference>
<dbReference type="Pfam" id="PF00254">
    <property type="entry name" value="FKBP_C"/>
    <property type="match status" value="1"/>
</dbReference>
<evidence type="ECO:0000259" key="10">
    <source>
        <dbReference type="Pfam" id="PF00254"/>
    </source>
</evidence>
<evidence type="ECO:0000256" key="4">
    <source>
        <dbReference type="ARBA" id="ARBA00013194"/>
    </source>
</evidence>
<evidence type="ECO:0000259" key="11">
    <source>
        <dbReference type="Pfam" id="PF22199"/>
    </source>
</evidence>
<dbReference type="Gene3D" id="3.10.50.40">
    <property type="match status" value="1"/>
</dbReference>
<keyword evidence="8 12" id="KW-0413">Isomerase</keyword>
<dbReference type="EC" id="5.2.1.8" evidence="4"/>
<feature type="domain" description="FKBP26 IF" evidence="11">
    <location>
        <begin position="94"/>
        <end position="134"/>
    </location>
</feature>
<comment type="caution">
    <text evidence="12">The sequence shown here is derived from an EMBL/GenBank/DDBJ whole genome shotgun (WGS) entry which is preliminary data.</text>
</comment>
<feature type="region of interest" description="Disordered" evidence="9">
    <location>
        <begin position="224"/>
        <end position="252"/>
    </location>
</feature>
<reference evidence="12" key="2">
    <citation type="submission" date="2022-09" db="EMBL/GenBank/DDBJ databases">
        <authorList>
            <person name="Sun Q."/>
            <person name="Ohkuma M."/>
        </authorList>
    </citation>
    <scope>NUCLEOTIDE SEQUENCE</scope>
    <source>
        <strain evidence="12">JCM 13583</strain>
    </source>
</reference>
<dbReference type="RefSeq" id="WP_075056347.1">
    <property type="nucleotide sequence ID" value="NZ_BMNY01000001.1"/>
</dbReference>
<protein>
    <recommendedName>
        <fullName evidence="4">peptidylprolyl isomerase</fullName>
        <ecNumber evidence="4">5.2.1.8</ecNumber>
    </recommendedName>
</protein>
<reference evidence="12" key="1">
    <citation type="journal article" date="2014" name="Int. J. Syst. Evol. Microbiol.">
        <title>Complete genome sequence of Corynebacterium casei LMG S-19264T (=DSM 44701T), isolated from a smear-ripened cheese.</title>
        <authorList>
            <consortium name="US DOE Joint Genome Institute (JGI-PGF)"/>
            <person name="Walter F."/>
            <person name="Albersmeier A."/>
            <person name="Kalinowski J."/>
            <person name="Ruckert C."/>
        </authorList>
    </citation>
    <scope>NUCLEOTIDE SEQUENCE</scope>
    <source>
        <strain evidence="12">JCM 13583</strain>
    </source>
</reference>
<evidence type="ECO:0000256" key="3">
    <source>
        <dbReference type="ARBA" id="ARBA00006577"/>
    </source>
</evidence>
<sequence length="252" mass="29178">MNDGDFIRIDYEMSVGEDRKLVSTNKEDLAKQNNIYDEHMKYKDAVVIVGSEGLFKELNDSFKNAEVGKEVEVRIEPENAYGLRDPKNVKVHNIREFQRLNIEPEVGKEVTINNRRGRIISVTPGRVLVDYNHQWAGKPVFYKYTVKGVITDDTEKVKAIIDMYYSIDSSEFGVSVTDREIRIRIPENSKFDAAWIEAKFRIVSDLRKYEKGKDIVIEEFYEAQKEEPKEEKKEEAQEKPQEESTEANAAGQ</sequence>
<dbReference type="EMBL" id="BMNY01000001">
    <property type="protein sequence ID" value="GGM73144.1"/>
    <property type="molecule type" value="Genomic_DNA"/>
</dbReference>
<keyword evidence="6" id="KW-0697">Rotamase</keyword>
<evidence type="ECO:0000256" key="2">
    <source>
        <dbReference type="ARBA" id="ARBA00004496"/>
    </source>
</evidence>
<evidence type="ECO:0000313" key="13">
    <source>
        <dbReference type="Proteomes" id="UP000632195"/>
    </source>
</evidence>
<comment type="similarity">
    <text evidence="3">Belongs to the FKBP-type PPIase family.</text>
</comment>
<dbReference type="GO" id="GO:0003755">
    <property type="term" value="F:peptidyl-prolyl cis-trans isomerase activity"/>
    <property type="evidence" value="ECO:0007669"/>
    <property type="project" value="UniProtKB-KW"/>
</dbReference>
<organism evidence="12 13">
    <name type="scientific">Thermogymnomonas acidicola</name>
    <dbReference type="NCBI Taxonomy" id="399579"/>
    <lineage>
        <taxon>Archaea</taxon>
        <taxon>Methanobacteriati</taxon>
        <taxon>Thermoplasmatota</taxon>
        <taxon>Thermoplasmata</taxon>
        <taxon>Thermoplasmatales</taxon>
        <taxon>Thermogymnomonas</taxon>
    </lineage>
</organism>
<dbReference type="Proteomes" id="UP000632195">
    <property type="component" value="Unassembled WGS sequence"/>
</dbReference>
<evidence type="ECO:0000256" key="7">
    <source>
        <dbReference type="ARBA" id="ARBA00023186"/>
    </source>
</evidence>
<evidence type="ECO:0000313" key="12">
    <source>
        <dbReference type="EMBL" id="GGM73144.1"/>
    </source>
</evidence>
<dbReference type="GO" id="GO:0042026">
    <property type="term" value="P:protein refolding"/>
    <property type="evidence" value="ECO:0007669"/>
    <property type="project" value="UniProtKB-ARBA"/>
</dbReference>
<dbReference type="Pfam" id="PF22199">
    <property type="entry name" value="FKBP26_IF"/>
    <property type="match status" value="1"/>
</dbReference>
<comment type="subcellular location">
    <subcellularLocation>
        <location evidence="2">Cytoplasm</location>
    </subcellularLocation>
</comment>
<name>A0AA37BRZ9_9ARCH</name>
<dbReference type="GO" id="GO:0005737">
    <property type="term" value="C:cytoplasm"/>
    <property type="evidence" value="ECO:0007669"/>
    <property type="project" value="UniProtKB-SubCell"/>
</dbReference>
<accession>A0AA37BRZ9</accession>
<comment type="catalytic activity">
    <reaction evidence="1">
        <text>[protein]-peptidylproline (omega=180) = [protein]-peptidylproline (omega=0)</text>
        <dbReference type="Rhea" id="RHEA:16237"/>
        <dbReference type="Rhea" id="RHEA-COMP:10747"/>
        <dbReference type="Rhea" id="RHEA-COMP:10748"/>
        <dbReference type="ChEBI" id="CHEBI:83833"/>
        <dbReference type="ChEBI" id="CHEBI:83834"/>
        <dbReference type="EC" id="5.2.1.8"/>
    </reaction>
</comment>
<keyword evidence="5" id="KW-0963">Cytoplasm</keyword>
<evidence type="ECO:0000256" key="1">
    <source>
        <dbReference type="ARBA" id="ARBA00000971"/>
    </source>
</evidence>
<evidence type="ECO:0000256" key="6">
    <source>
        <dbReference type="ARBA" id="ARBA00023110"/>
    </source>
</evidence>
<dbReference type="InterPro" id="IPR054016">
    <property type="entry name" value="FKBP26_IF"/>
</dbReference>
<keyword evidence="13" id="KW-1185">Reference proteome</keyword>
<evidence type="ECO:0000256" key="9">
    <source>
        <dbReference type="SAM" id="MobiDB-lite"/>
    </source>
</evidence>
<dbReference type="SUPFAM" id="SSF54534">
    <property type="entry name" value="FKBP-like"/>
    <property type="match status" value="1"/>
</dbReference>
<dbReference type="AlphaFoldDB" id="A0AA37BRZ9"/>
<dbReference type="PANTHER" id="PTHR47861">
    <property type="entry name" value="FKBP-TYPE PEPTIDYL-PROLYL CIS-TRANS ISOMERASE SLYD"/>
    <property type="match status" value="1"/>
</dbReference>
<feature type="compositionally biased region" description="Basic and acidic residues" evidence="9">
    <location>
        <begin position="224"/>
        <end position="242"/>
    </location>
</feature>
<dbReference type="InterPro" id="IPR001179">
    <property type="entry name" value="PPIase_FKBP_dom"/>
</dbReference>
<keyword evidence="7" id="KW-0143">Chaperone</keyword>
<dbReference type="PANTHER" id="PTHR47861:SF3">
    <property type="entry name" value="FKBP-TYPE PEPTIDYL-PROLYL CIS-TRANS ISOMERASE SLYD"/>
    <property type="match status" value="1"/>
</dbReference>
<evidence type="ECO:0000256" key="8">
    <source>
        <dbReference type="ARBA" id="ARBA00023235"/>
    </source>
</evidence>
<feature type="domain" description="PPIase FKBP-type" evidence="10">
    <location>
        <begin position="2"/>
        <end position="88"/>
    </location>
</feature>
<evidence type="ECO:0000256" key="5">
    <source>
        <dbReference type="ARBA" id="ARBA00022490"/>
    </source>
</evidence>
<dbReference type="Gene3D" id="3.30.70.2210">
    <property type="match status" value="1"/>
</dbReference>
<dbReference type="InterPro" id="IPR046357">
    <property type="entry name" value="PPIase_dom_sf"/>
</dbReference>
<dbReference type="Gene3D" id="2.40.10.330">
    <property type="match status" value="1"/>
</dbReference>
<gene>
    <name evidence="12" type="ORF">GCM10007108_08930</name>
</gene>
<proteinExistence type="inferred from homology"/>